<dbReference type="EC" id="2.3.1.78" evidence="3"/>
<reference evidence="3" key="1">
    <citation type="journal article" date="2023" name="Int. J. Mol. Sci.">
        <title>Metagenomics Revealed a New Genus 'Candidatus Thiocaldithrix dubininis' gen. nov., sp. nov. and a New Species 'Candidatus Thiothrix putei' sp. nov. in the Family Thiotrichaceae, Some Members of Which Have Traits of Both Na+- and H+-Motive Energetics.</title>
        <authorList>
            <person name="Ravin N.V."/>
            <person name="Muntyan M.S."/>
            <person name="Smolyakov D.D."/>
            <person name="Rudenko T.S."/>
            <person name="Beletsky A.V."/>
            <person name="Mardanov A.V."/>
            <person name="Grabovich M.Y."/>
        </authorList>
    </citation>
    <scope>NUCLEOTIDE SEQUENCE</scope>
    <source>
        <strain evidence="3">GKL-02</strain>
    </source>
</reference>
<feature type="transmembrane region" description="Helical" evidence="1">
    <location>
        <begin position="182"/>
        <end position="200"/>
    </location>
</feature>
<sequence>MLLSKPSSPMGGEVSRLEWPDALRGLAVFLMLVFHSAYDLNHFDLLQLDLLHSTFWPAFQKAIVALFVGVAGISLALANRHGLHWQRFWRREGLLLVSAVLVSAGSYAVFPTSWIFFGVLHFMAVASVLAVPFLRLGWLNLPLGLLLVLLPQWLADPLFNAAWLQWLGLGTVVSNTKDYTPLLPWFGVMLLGIYVGNRLEHCKQCLKPLPRWFWLPVLLWLGKHSLAVYLLHQPLLMALFWLVASLMFGVTGK</sequence>
<feature type="transmembrane region" description="Helical" evidence="1">
    <location>
        <begin position="141"/>
        <end position="162"/>
    </location>
</feature>
<evidence type="ECO:0000256" key="1">
    <source>
        <dbReference type="SAM" id="Phobius"/>
    </source>
</evidence>
<feature type="transmembrane region" description="Helical" evidence="1">
    <location>
        <begin position="235"/>
        <end position="252"/>
    </location>
</feature>
<reference evidence="3" key="2">
    <citation type="submission" date="2023-04" db="EMBL/GenBank/DDBJ databases">
        <authorList>
            <person name="Beletskiy A.V."/>
            <person name="Mardanov A.V."/>
            <person name="Ravin N.V."/>
        </authorList>
    </citation>
    <scope>NUCLEOTIDE SEQUENCE</scope>
    <source>
        <strain evidence="3">GKL-02</strain>
    </source>
</reference>
<feature type="transmembrane region" description="Helical" evidence="1">
    <location>
        <begin position="212"/>
        <end position="229"/>
    </location>
</feature>
<feature type="domain" description="Heparan-alpha-glucosaminide N-acetyltransferase catalytic" evidence="2">
    <location>
        <begin position="16"/>
        <end position="234"/>
    </location>
</feature>
<keyword evidence="3" id="KW-0012">Acyltransferase</keyword>
<organism evidence="3">
    <name type="scientific">Candidatus Thiothrix putei</name>
    <dbReference type="NCBI Taxonomy" id="3080811"/>
    <lineage>
        <taxon>Bacteria</taxon>
        <taxon>Pseudomonadati</taxon>
        <taxon>Pseudomonadota</taxon>
        <taxon>Gammaproteobacteria</taxon>
        <taxon>Thiotrichales</taxon>
        <taxon>Thiotrichaceae</taxon>
        <taxon>Thiothrix</taxon>
    </lineage>
</organism>
<dbReference type="InterPro" id="IPR012429">
    <property type="entry name" value="HGSNAT_cat"/>
</dbReference>
<evidence type="ECO:0000259" key="2">
    <source>
        <dbReference type="Pfam" id="PF07786"/>
    </source>
</evidence>
<dbReference type="GO" id="GO:0015019">
    <property type="term" value="F:heparan-alpha-glucosaminide N-acetyltransferase activity"/>
    <property type="evidence" value="ECO:0007669"/>
    <property type="project" value="UniProtKB-EC"/>
</dbReference>
<dbReference type="EMBL" id="CP124756">
    <property type="protein sequence ID" value="WGZ92638.1"/>
    <property type="molecule type" value="Genomic_DNA"/>
</dbReference>
<keyword evidence="1" id="KW-1133">Transmembrane helix</keyword>
<keyword evidence="3" id="KW-0808">Transferase</keyword>
<proteinExistence type="predicted"/>
<dbReference type="Proteomes" id="UP001301326">
    <property type="component" value="Chromosome"/>
</dbReference>
<feature type="transmembrane region" description="Helical" evidence="1">
    <location>
        <begin position="89"/>
        <end position="108"/>
    </location>
</feature>
<name>A0AA95HAT0_9GAMM</name>
<feature type="transmembrane region" description="Helical" evidence="1">
    <location>
        <begin position="114"/>
        <end position="134"/>
    </location>
</feature>
<keyword evidence="1" id="KW-0472">Membrane</keyword>
<accession>A0AA95HAT0</accession>
<dbReference type="AlphaFoldDB" id="A0AA95HAT0"/>
<evidence type="ECO:0000313" key="3">
    <source>
        <dbReference type="EMBL" id="WGZ92638.1"/>
    </source>
</evidence>
<keyword evidence="1" id="KW-0812">Transmembrane</keyword>
<feature type="transmembrane region" description="Helical" evidence="1">
    <location>
        <begin position="58"/>
        <end position="77"/>
    </location>
</feature>
<dbReference type="KEGG" id="tput:QJT81_12245"/>
<gene>
    <name evidence="3" type="ORF">QJT81_12245</name>
</gene>
<dbReference type="Pfam" id="PF07786">
    <property type="entry name" value="HGSNAT_cat"/>
    <property type="match status" value="1"/>
</dbReference>
<protein>
    <submittedName>
        <fullName evidence="3">Heparan-alpha-glucosaminide N-acetyltransferase</fullName>
        <ecNumber evidence="3">2.3.1.78</ecNumber>
    </submittedName>
</protein>